<organism evidence="2 3">
    <name type="scientific">Melanomma pulvis-pyrius CBS 109.77</name>
    <dbReference type="NCBI Taxonomy" id="1314802"/>
    <lineage>
        <taxon>Eukaryota</taxon>
        <taxon>Fungi</taxon>
        <taxon>Dikarya</taxon>
        <taxon>Ascomycota</taxon>
        <taxon>Pezizomycotina</taxon>
        <taxon>Dothideomycetes</taxon>
        <taxon>Pleosporomycetidae</taxon>
        <taxon>Pleosporales</taxon>
        <taxon>Melanommataceae</taxon>
        <taxon>Melanomma</taxon>
    </lineage>
</organism>
<accession>A0A6A6WWN8</accession>
<feature type="region of interest" description="Disordered" evidence="1">
    <location>
        <begin position="1"/>
        <end position="30"/>
    </location>
</feature>
<dbReference type="AlphaFoldDB" id="A0A6A6WWN8"/>
<sequence length="291" mass="32919">MAPNKKTYKAKAAPSTTRTTAPSSPPDDVPDVITSMTIPPNTPMKFTARSPVEIRTRWNRAGLTIQADNPTLLSAPYRMELYPTADLGAAFARGWRSLPDELKLLILSFNLTLENPVTNADIRSAFNGGIADHHRRTTAEIKSMVHDVFWASNTFEVRLRHNGIGPRQPDNEVNGKIRSVKIRLEDNFTHRDVKTAVNMAWGMYGFDRLKRVDIEISWAWDQDVFSVPRPRTVEEWCDFLGGTIRGCWVLEQRGSVTFKGPVGQMVEPDEAAMVERIEEFLRTEFEFDGNP</sequence>
<evidence type="ECO:0000256" key="1">
    <source>
        <dbReference type="SAM" id="MobiDB-lite"/>
    </source>
</evidence>
<gene>
    <name evidence="2" type="ORF">K505DRAFT_394809</name>
</gene>
<evidence type="ECO:0000313" key="2">
    <source>
        <dbReference type="EMBL" id="KAF2788343.1"/>
    </source>
</evidence>
<feature type="compositionally biased region" description="Low complexity" evidence="1">
    <location>
        <begin position="10"/>
        <end position="22"/>
    </location>
</feature>
<keyword evidence="3" id="KW-1185">Reference proteome</keyword>
<reference evidence="2" key="1">
    <citation type="journal article" date="2020" name="Stud. Mycol.">
        <title>101 Dothideomycetes genomes: a test case for predicting lifestyles and emergence of pathogens.</title>
        <authorList>
            <person name="Haridas S."/>
            <person name="Albert R."/>
            <person name="Binder M."/>
            <person name="Bloem J."/>
            <person name="Labutti K."/>
            <person name="Salamov A."/>
            <person name="Andreopoulos B."/>
            <person name="Baker S."/>
            <person name="Barry K."/>
            <person name="Bills G."/>
            <person name="Bluhm B."/>
            <person name="Cannon C."/>
            <person name="Castanera R."/>
            <person name="Culley D."/>
            <person name="Daum C."/>
            <person name="Ezra D."/>
            <person name="Gonzalez J."/>
            <person name="Henrissat B."/>
            <person name="Kuo A."/>
            <person name="Liang C."/>
            <person name="Lipzen A."/>
            <person name="Lutzoni F."/>
            <person name="Magnuson J."/>
            <person name="Mondo S."/>
            <person name="Nolan M."/>
            <person name="Ohm R."/>
            <person name="Pangilinan J."/>
            <person name="Park H.-J."/>
            <person name="Ramirez L."/>
            <person name="Alfaro M."/>
            <person name="Sun H."/>
            <person name="Tritt A."/>
            <person name="Yoshinaga Y."/>
            <person name="Zwiers L.-H."/>
            <person name="Turgeon B."/>
            <person name="Goodwin S."/>
            <person name="Spatafora J."/>
            <person name="Crous P."/>
            <person name="Grigoriev I."/>
        </authorList>
    </citation>
    <scope>NUCLEOTIDE SEQUENCE</scope>
    <source>
        <strain evidence="2">CBS 109.77</strain>
    </source>
</reference>
<evidence type="ECO:0000313" key="3">
    <source>
        <dbReference type="Proteomes" id="UP000799757"/>
    </source>
</evidence>
<dbReference type="OrthoDB" id="3801236at2759"/>
<dbReference type="Proteomes" id="UP000799757">
    <property type="component" value="Unassembled WGS sequence"/>
</dbReference>
<name>A0A6A6WWN8_9PLEO</name>
<dbReference type="EMBL" id="MU002224">
    <property type="protein sequence ID" value="KAF2788343.1"/>
    <property type="molecule type" value="Genomic_DNA"/>
</dbReference>
<protein>
    <submittedName>
        <fullName evidence="2">Uncharacterized protein</fullName>
    </submittedName>
</protein>
<proteinExistence type="predicted"/>